<dbReference type="EMBL" id="AONG01000013">
    <property type="protein sequence ID" value="KIQ68582.1"/>
    <property type="molecule type" value="Genomic_DNA"/>
</dbReference>
<evidence type="ECO:0000256" key="1">
    <source>
        <dbReference type="SAM" id="MobiDB-lite"/>
    </source>
</evidence>
<protein>
    <submittedName>
        <fullName evidence="2">Uncharacterized protein</fullName>
    </submittedName>
</protein>
<keyword evidence="3" id="KW-1185">Reference proteome</keyword>
<dbReference type="Proteomes" id="UP000035100">
    <property type="component" value="Unassembled WGS sequence"/>
</dbReference>
<feature type="compositionally biased region" description="Pro residues" evidence="1">
    <location>
        <begin position="46"/>
        <end position="60"/>
    </location>
</feature>
<proteinExistence type="predicted"/>
<evidence type="ECO:0000313" key="2">
    <source>
        <dbReference type="EMBL" id="KIQ68582.1"/>
    </source>
</evidence>
<name>A0A0D0Q830_9RHOB</name>
<accession>A0A0D0Q830</accession>
<reference evidence="2 3" key="1">
    <citation type="submission" date="2013-01" db="EMBL/GenBank/DDBJ databases">
        <authorList>
            <person name="Fiebig A."/>
            <person name="Goeker M."/>
            <person name="Klenk H.-P.P."/>
        </authorList>
    </citation>
    <scope>NUCLEOTIDE SEQUENCE [LARGE SCALE GENOMIC DNA]</scope>
    <source>
        <strain evidence="2 3">DSM 24838</strain>
    </source>
</reference>
<gene>
    <name evidence="2" type="ORF">Wenmar_02853</name>
</gene>
<feature type="region of interest" description="Disordered" evidence="1">
    <location>
        <begin position="40"/>
        <end position="60"/>
    </location>
</feature>
<comment type="caution">
    <text evidence="2">The sequence shown here is derived from an EMBL/GenBank/DDBJ whole genome shotgun (WGS) entry which is preliminary data.</text>
</comment>
<dbReference type="AlphaFoldDB" id="A0A0D0Q830"/>
<organism evidence="2 3">
    <name type="scientific">Wenxinia marina DSM 24838</name>
    <dbReference type="NCBI Taxonomy" id="1123501"/>
    <lineage>
        <taxon>Bacteria</taxon>
        <taxon>Pseudomonadati</taxon>
        <taxon>Pseudomonadota</taxon>
        <taxon>Alphaproteobacteria</taxon>
        <taxon>Rhodobacterales</taxon>
        <taxon>Roseobacteraceae</taxon>
        <taxon>Wenxinia</taxon>
    </lineage>
</organism>
<sequence length="60" mass="5972">MGSDGHAEGSPAVLLLADDGLPVLTILGTDLRVQVVMGMSRREAPAPQPAGPPAPPGADT</sequence>
<evidence type="ECO:0000313" key="3">
    <source>
        <dbReference type="Proteomes" id="UP000035100"/>
    </source>
</evidence>